<protein>
    <submittedName>
        <fullName evidence="1">Uncharacterized protein</fullName>
    </submittedName>
</protein>
<reference evidence="1" key="2">
    <citation type="submission" date="2016-07" db="EMBL/GenBank/DDBJ databases">
        <title>Evolution of pathogenesis and genome organization in the Tremellales.</title>
        <authorList>
            <person name="Cuomo C."/>
            <person name="Litvintseva A."/>
            <person name="Heitman J."/>
            <person name="Chen Y."/>
            <person name="Sun S."/>
            <person name="Springer D."/>
            <person name="Dromer F."/>
            <person name="Young S."/>
            <person name="Zeng Q."/>
            <person name="Chapman S."/>
            <person name="Gujja S."/>
            <person name="Saif S."/>
            <person name="Birren B."/>
        </authorList>
    </citation>
    <scope>NUCLEOTIDE SEQUENCE</scope>
    <source>
        <strain evidence="1">CBS 10737</strain>
    </source>
</reference>
<proteinExistence type="predicted"/>
<dbReference type="SUPFAM" id="SSF53335">
    <property type="entry name" value="S-adenosyl-L-methionine-dependent methyltransferases"/>
    <property type="match status" value="1"/>
</dbReference>
<evidence type="ECO:0000313" key="1">
    <source>
        <dbReference type="EMBL" id="OCF50300.1"/>
    </source>
</evidence>
<dbReference type="InterPro" id="IPR029063">
    <property type="entry name" value="SAM-dependent_MTases_sf"/>
</dbReference>
<dbReference type="OrthoDB" id="413520at2759"/>
<gene>
    <name evidence="1" type="ORF">I206_03619</name>
</gene>
<dbReference type="GO" id="GO:0005829">
    <property type="term" value="C:cytosol"/>
    <property type="evidence" value="ECO:0007669"/>
    <property type="project" value="TreeGrafter"/>
</dbReference>
<dbReference type="STRING" id="1296096.A0A1B9I454"/>
<dbReference type="EMBL" id="KI894010">
    <property type="protein sequence ID" value="OCF50300.1"/>
    <property type="molecule type" value="Genomic_DNA"/>
</dbReference>
<dbReference type="GO" id="GO:0008757">
    <property type="term" value="F:S-adenosylmethionine-dependent methyltransferase activity"/>
    <property type="evidence" value="ECO:0007669"/>
    <property type="project" value="UniProtKB-ARBA"/>
</dbReference>
<dbReference type="Gene3D" id="3.40.50.150">
    <property type="entry name" value="Vaccinia Virus protein VP39"/>
    <property type="match status" value="1"/>
</dbReference>
<dbReference type="AlphaFoldDB" id="A0A1B9I454"/>
<dbReference type="GO" id="GO:0032991">
    <property type="term" value="C:protein-containing complex"/>
    <property type="evidence" value="ECO:0007669"/>
    <property type="project" value="TreeGrafter"/>
</dbReference>
<dbReference type="Pfam" id="PF10294">
    <property type="entry name" value="Methyltransf_16"/>
    <property type="match status" value="1"/>
</dbReference>
<sequence>MSDPNFPPNLDIEPLLLGLTQDTDLDTKQQRNAIATYGIAGRVWEATRPLLEYFTPSHCFDPPCSLFLPESLKPHRIVELGSGQSVASLHLAGYLDQNDLIVTTDLPEVIPLCEQSIAAWNPPSTTHARVIAQPLAWGENPSHLFKYGPFTHILMCDLIYFPNLYPPLLHTLLQLTEPLEPLLAEAETFGPEVILSYTSRTLALEESFFDSLALYFQTTPVRGGDWEAKVFLCKRWKVTEEWSLPDIKDVMNGGKGVVRGRSFGLVDDLFGALEWDDD</sequence>
<dbReference type="InterPro" id="IPR019410">
    <property type="entry name" value="Methyltransf_16"/>
</dbReference>
<accession>A0A1B9I454</accession>
<name>A0A1B9I454_9TREE</name>
<organism evidence="1">
    <name type="scientific">Kwoniella pini CBS 10737</name>
    <dbReference type="NCBI Taxonomy" id="1296096"/>
    <lineage>
        <taxon>Eukaryota</taxon>
        <taxon>Fungi</taxon>
        <taxon>Dikarya</taxon>
        <taxon>Basidiomycota</taxon>
        <taxon>Agaricomycotina</taxon>
        <taxon>Tremellomycetes</taxon>
        <taxon>Tremellales</taxon>
        <taxon>Cryptococcaceae</taxon>
        <taxon>Kwoniella</taxon>
    </lineage>
</organism>
<reference evidence="1" key="1">
    <citation type="submission" date="2013-07" db="EMBL/GenBank/DDBJ databases">
        <title>The Genome Sequence of Cryptococcus pinus CBS10737.</title>
        <authorList>
            <consortium name="The Broad Institute Genome Sequencing Platform"/>
            <person name="Cuomo C."/>
            <person name="Litvintseva A."/>
            <person name="Chen Y."/>
            <person name="Heitman J."/>
            <person name="Sun S."/>
            <person name="Springer D."/>
            <person name="Dromer F."/>
            <person name="Young S.K."/>
            <person name="Zeng Q."/>
            <person name="Gargeya S."/>
            <person name="Fitzgerald M."/>
            <person name="Abouelleil A."/>
            <person name="Alvarado L."/>
            <person name="Berlin A.M."/>
            <person name="Chapman S.B."/>
            <person name="Dewar J."/>
            <person name="Goldberg J."/>
            <person name="Griggs A."/>
            <person name="Gujja S."/>
            <person name="Hansen M."/>
            <person name="Howarth C."/>
            <person name="Imamovic A."/>
            <person name="Larimer J."/>
            <person name="McCowan C."/>
            <person name="Murphy C."/>
            <person name="Pearson M."/>
            <person name="Priest M."/>
            <person name="Roberts A."/>
            <person name="Saif S."/>
            <person name="Shea T."/>
            <person name="Sykes S."/>
            <person name="Wortman J."/>
            <person name="Nusbaum C."/>
            <person name="Birren B."/>
        </authorList>
    </citation>
    <scope>NUCLEOTIDE SEQUENCE [LARGE SCALE GENOMIC DNA]</scope>
    <source>
        <strain evidence="1">CBS 10737</strain>
    </source>
</reference>
<dbReference type="PANTHER" id="PTHR14614">
    <property type="entry name" value="HEPATOCELLULAR CARCINOMA-ASSOCIATED ANTIGEN"/>
    <property type="match status" value="1"/>
</dbReference>
<dbReference type="PANTHER" id="PTHR14614:SF161">
    <property type="match status" value="1"/>
</dbReference>